<evidence type="ECO:0000256" key="1">
    <source>
        <dbReference type="ARBA" id="ARBA00004651"/>
    </source>
</evidence>
<organism evidence="9 10">
    <name type="scientific">Labedella phragmitis</name>
    <dbReference type="NCBI Taxonomy" id="2498849"/>
    <lineage>
        <taxon>Bacteria</taxon>
        <taxon>Bacillati</taxon>
        <taxon>Actinomycetota</taxon>
        <taxon>Actinomycetes</taxon>
        <taxon>Micrococcales</taxon>
        <taxon>Microbacteriaceae</taxon>
        <taxon>Labedella</taxon>
    </lineage>
</organism>
<feature type="compositionally biased region" description="Basic residues" evidence="6">
    <location>
        <begin position="1"/>
        <end position="42"/>
    </location>
</feature>
<gene>
    <name evidence="9" type="ORF">ELQ90_14560</name>
</gene>
<sequence length="429" mass="45542">MPRSRGARTARRPQHRSRRRSRYPARQLPRRCPRPARGPRRSRRDEPHRTRPSGRERDRPRAPSRTGRGSPSTHRGGPPRTRVRWPTRDRADRLVSRPPRGSVLDALRSRAARRRRGGLGADDTVDDAAGVSERLAVLLAAGVSPSSVWGYLLDETESTAAHDGLLERRLRGVDSAARAGDDVVSAIVTAVPRSPDDDAWRAVAAAWVVSTEAGAPLAPALRGFAGALREIVQSRREVEVALAGPLVSSRIVLALPLVAVGLGSALGFDVLGVLLGSVPGFVCLAVGGALAAIAVWWVRRLTAGARRADTSPGLEADLVAIAMAGGLSAGRAVALVDDALVRVGLRAGDANAIERILALSRRAGVPAGDLLRSEAEAERRRARTEGARRAARLGSLLMIPLGVCVLPAFMVLGIAPMILSLLSSTGLSW</sequence>
<dbReference type="AlphaFoldDB" id="A0A3S4DD48"/>
<keyword evidence="2" id="KW-1003">Cell membrane</keyword>
<proteinExistence type="predicted"/>
<evidence type="ECO:0000256" key="4">
    <source>
        <dbReference type="ARBA" id="ARBA00022989"/>
    </source>
</evidence>
<evidence type="ECO:0000256" key="2">
    <source>
        <dbReference type="ARBA" id="ARBA00022475"/>
    </source>
</evidence>
<dbReference type="PANTHER" id="PTHR35007:SF4">
    <property type="entry name" value="CONSERVED TRANSMEMBRANE PROTEIN-RELATED"/>
    <property type="match status" value="1"/>
</dbReference>
<evidence type="ECO:0000256" key="6">
    <source>
        <dbReference type="SAM" id="MobiDB-lite"/>
    </source>
</evidence>
<feature type="compositionally biased region" description="Basic and acidic residues" evidence="6">
    <location>
        <begin position="43"/>
        <end position="61"/>
    </location>
</feature>
<keyword evidence="5 7" id="KW-0472">Membrane</keyword>
<feature type="transmembrane region" description="Helical" evidence="7">
    <location>
        <begin position="396"/>
        <end position="419"/>
    </location>
</feature>
<accession>A0A3S4DD48</accession>
<dbReference type="InterPro" id="IPR018076">
    <property type="entry name" value="T2SS_GspF_dom"/>
</dbReference>
<evidence type="ECO:0000256" key="7">
    <source>
        <dbReference type="SAM" id="Phobius"/>
    </source>
</evidence>
<keyword evidence="3 7" id="KW-0812">Transmembrane</keyword>
<dbReference type="OrthoDB" id="3267562at2"/>
<feature type="transmembrane region" description="Helical" evidence="7">
    <location>
        <begin position="251"/>
        <end position="272"/>
    </location>
</feature>
<protein>
    <submittedName>
        <fullName evidence="9">Pilus assembly protein TadB</fullName>
    </submittedName>
</protein>
<keyword evidence="10" id="KW-1185">Reference proteome</keyword>
<feature type="compositionally biased region" description="Basic and acidic residues" evidence="6">
    <location>
        <begin position="86"/>
        <end position="95"/>
    </location>
</feature>
<comment type="caution">
    <text evidence="9">The sequence shown here is derived from an EMBL/GenBank/DDBJ whole genome shotgun (WGS) entry which is preliminary data.</text>
</comment>
<evidence type="ECO:0000313" key="10">
    <source>
        <dbReference type="Proteomes" id="UP000288547"/>
    </source>
</evidence>
<feature type="transmembrane region" description="Helical" evidence="7">
    <location>
        <begin position="278"/>
        <end position="298"/>
    </location>
</feature>
<keyword evidence="4 7" id="KW-1133">Transmembrane helix</keyword>
<comment type="subcellular location">
    <subcellularLocation>
        <location evidence="1">Cell membrane</location>
        <topology evidence="1">Multi-pass membrane protein</topology>
    </subcellularLocation>
</comment>
<dbReference type="EMBL" id="RZNB01000007">
    <property type="protein sequence ID" value="RWZ46279.1"/>
    <property type="molecule type" value="Genomic_DNA"/>
</dbReference>
<dbReference type="GO" id="GO:0005886">
    <property type="term" value="C:plasma membrane"/>
    <property type="evidence" value="ECO:0007669"/>
    <property type="project" value="UniProtKB-SubCell"/>
</dbReference>
<dbReference type="Pfam" id="PF00482">
    <property type="entry name" value="T2SSF"/>
    <property type="match status" value="1"/>
</dbReference>
<dbReference type="PANTHER" id="PTHR35007">
    <property type="entry name" value="INTEGRAL MEMBRANE PROTEIN-RELATED"/>
    <property type="match status" value="1"/>
</dbReference>
<name>A0A3S4DD48_9MICO</name>
<evidence type="ECO:0000313" key="9">
    <source>
        <dbReference type="EMBL" id="RWZ46279.1"/>
    </source>
</evidence>
<evidence type="ECO:0000256" key="5">
    <source>
        <dbReference type="ARBA" id="ARBA00023136"/>
    </source>
</evidence>
<evidence type="ECO:0000259" key="8">
    <source>
        <dbReference type="Pfam" id="PF00482"/>
    </source>
</evidence>
<reference evidence="9 10" key="1">
    <citation type="submission" date="2018-12" db="EMBL/GenBank/DDBJ databases">
        <authorList>
            <person name="Li F."/>
        </authorList>
    </citation>
    <scope>NUCLEOTIDE SEQUENCE [LARGE SCALE GENOMIC DNA]</scope>
    <source>
        <strain evidence="9 10">11W25H-1</strain>
    </source>
</reference>
<feature type="region of interest" description="Disordered" evidence="6">
    <location>
        <begin position="1"/>
        <end position="109"/>
    </location>
</feature>
<evidence type="ECO:0000256" key="3">
    <source>
        <dbReference type="ARBA" id="ARBA00022692"/>
    </source>
</evidence>
<feature type="domain" description="Type II secretion system protein GspF" evidence="8">
    <location>
        <begin position="133"/>
        <end position="261"/>
    </location>
</feature>
<dbReference type="Proteomes" id="UP000288547">
    <property type="component" value="Unassembled WGS sequence"/>
</dbReference>